<dbReference type="Proteomes" id="UP000694844">
    <property type="component" value="Chromosome 7"/>
</dbReference>
<sequence length="248" mass="28236">MVLNGRITNIQSFVVIIFAFILKKTDTRSCPASLSTVVDVERCPRNELEWKARAKLYNCRSINQSCVDPEYFEYHCVLNTNGTRLLELCAPPANIYASSCAEFNFYGNLIQESSISCSDAFVPCQNVYRSTEAYKYQSCYDIVHHVDIKGDQFNQHSTNLSGSTDNVEDKVHLNLGLILAIAFGCFALGACSAMMLIFLRNMRRHSTETIETSAEYMDDQLTTYRTKSIWNSLWQLLLDVLCLVHVFR</sequence>
<protein>
    <submittedName>
        <fullName evidence="4 5">Uncharacterized protein LOC111104555</fullName>
    </submittedName>
</protein>
<feature type="chain" id="PRO_5044665902" evidence="2">
    <location>
        <begin position="28"/>
        <end position="248"/>
    </location>
</feature>
<dbReference type="AlphaFoldDB" id="A0A8B8ASX1"/>
<keyword evidence="1" id="KW-1133">Transmembrane helix</keyword>
<name>A0A8B8ASX1_CRAVI</name>
<evidence type="ECO:0000313" key="3">
    <source>
        <dbReference type="Proteomes" id="UP000694844"/>
    </source>
</evidence>
<keyword evidence="1" id="KW-0812">Transmembrane</keyword>
<evidence type="ECO:0000313" key="4">
    <source>
        <dbReference type="RefSeq" id="XP_022294279.1"/>
    </source>
</evidence>
<feature type="transmembrane region" description="Helical" evidence="1">
    <location>
        <begin position="175"/>
        <end position="199"/>
    </location>
</feature>
<reference evidence="4 5" key="1">
    <citation type="submission" date="2025-04" db="UniProtKB">
        <authorList>
            <consortium name="RefSeq"/>
        </authorList>
    </citation>
    <scope>IDENTIFICATION</scope>
    <source>
        <tissue evidence="4 5">Whole sample</tissue>
    </source>
</reference>
<dbReference type="RefSeq" id="XP_022294279.1">
    <property type="nucleotide sequence ID" value="XM_022438571.1"/>
</dbReference>
<keyword evidence="1" id="KW-0472">Membrane</keyword>
<evidence type="ECO:0000256" key="2">
    <source>
        <dbReference type="SAM" id="SignalP"/>
    </source>
</evidence>
<dbReference type="RefSeq" id="XP_022294280.1">
    <property type="nucleotide sequence ID" value="XM_022438572.1"/>
</dbReference>
<keyword evidence="3" id="KW-1185">Reference proteome</keyword>
<evidence type="ECO:0000256" key="1">
    <source>
        <dbReference type="SAM" id="Phobius"/>
    </source>
</evidence>
<proteinExistence type="predicted"/>
<dbReference type="KEGG" id="cvn:111104555"/>
<gene>
    <name evidence="4 5" type="primary">LOC111104555</name>
</gene>
<accession>A0A8B8ASX1</accession>
<feature type="signal peptide" evidence="2">
    <location>
        <begin position="1"/>
        <end position="27"/>
    </location>
</feature>
<dbReference type="GeneID" id="111104555"/>
<keyword evidence="2" id="KW-0732">Signal</keyword>
<organism evidence="3 5">
    <name type="scientific">Crassostrea virginica</name>
    <name type="common">Eastern oyster</name>
    <dbReference type="NCBI Taxonomy" id="6565"/>
    <lineage>
        <taxon>Eukaryota</taxon>
        <taxon>Metazoa</taxon>
        <taxon>Spiralia</taxon>
        <taxon>Lophotrochozoa</taxon>
        <taxon>Mollusca</taxon>
        <taxon>Bivalvia</taxon>
        <taxon>Autobranchia</taxon>
        <taxon>Pteriomorphia</taxon>
        <taxon>Ostreida</taxon>
        <taxon>Ostreoidea</taxon>
        <taxon>Ostreidae</taxon>
        <taxon>Crassostrea</taxon>
    </lineage>
</organism>
<dbReference type="OrthoDB" id="6200070at2759"/>
<evidence type="ECO:0000313" key="5">
    <source>
        <dbReference type="RefSeq" id="XP_022294280.1"/>
    </source>
</evidence>